<keyword evidence="3" id="KW-0309">Germination</keyword>
<dbReference type="GO" id="GO:0016020">
    <property type="term" value="C:membrane"/>
    <property type="evidence" value="ECO:0007669"/>
    <property type="project" value="UniProtKB-SubCell"/>
</dbReference>
<dbReference type="Pfam" id="PF05504">
    <property type="entry name" value="Spore_GerAC"/>
    <property type="match status" value="1"/>
</dbReference>
<keyword evidence="7" id="KW-0449">Lipoprotein</keyword>
<dbReference type="PROSITE" id="PS51257">
    <property type="entry name" value="PROKAR_LIPOPROTEIN"/>
    <property type="match status" value="1"/>
</dbReference>
<sequence>MRKWLLFFLLMMSVTGLSGCWSKKELSELAIISAMGIDKNEEGKYVKTVQFVNPGNVSGGLQGGGGGQGPAVTVYTAEGDTVFEAHINSSAKVSRQLYHPHANLVVIGEELARTEGVNVLLDVFERNAEVRSTTKLIISRDMKAGDMMKMLTAIDHIPAEKVNNTLKITEKMRGENVVVSLQDFIKWSTAPGIEPILSGFRVEGNLAEANKQESVMQMDPAANLEANGIAVFKDEKLIDWYEGQTARGVVWILDRVKQAEIDLEWEGKKDAVVYQVMRQNTTIKADTKKDIPEITIHVRAEGAIREVTKPVKLDDPNIIAEIERAAEKEIKQQLQKTVERTQKNQSDIFGFGQAIYRQNAKKWKGLQENWNETYFPQVKVNIEVEAFVRRTGLRTNDHLSELEKKQSKGGE</sequence>
<dbReference type="EMBL" id="MWSK01000005">
    <property type="protein sequence ID" value="OXS77442.1"/>
    <property type="molecule type" value="Genomic_DNA"/>
</dbReference>
<keyword evidence="13" id="KW-1185">Reference proteome</keyword>
<reference evidence="11 12" key="1">
    <citation type="submission" date="2017-01" db="EMBL/GenBank/DDBJ databases">
        <authorList>
            <person name="Mah S.A."/>
            <person name="Swanson W.J."/>
            <person name="Moy G.W."/>
            <person name="Vacquier V.D."/>
        </authorList>
    </citation>
    <scope>NUCLEOTIDE SEQUENCE [LARGE SCALE GENOMIC DNA]</scope>
    <source>
        <strain evidence="11 12">NIO-1016</strain>
    </source>
</reference>
<dbReference type="InterPro" id="IPR008844">
    <property type="entry name" value="Spore_GerAC-like"/>
</dbReference>
<reference evidence="13" key="2">
    <citation type="submission" date="2017-03" db="EMBL/GenBank/DDBJ databases">
        <title>Bacillus sp. V-88(T) DSM27956, whole genome shotgun sequencing project.</title>
        <authorList>
            <person name="Dastager S.G."/>
            <person name="Neurgaonkar P.S."/>
            <person name="Dharne M.S."/>
        </authorList>
    </citation>
    <scope>NUCLEOTIDE SEQUENCE [LARGE SCALE GENOMIC DNA]</scope>
    <source>
        <strain evidence="13">DSM 25145</strain>
    </source>
</reference>
<protein>
    <submittedName>
        <fullName evidence="11">Spore germination protein KC</fullName>
    </submittedName>
    <submittedName>
        <fullName evidence="10">Spore gernimation protein KC</fullName>
    </submittedName>
</protein>
<gene>
    <name evidence="10" type="ORF">B1B05_11425</name>
    <name evidence="11" type="ORF">SAMN05443094_10572</name>
</gene>
<evidence type="ECO:0000259" key="8">
    <source>
        <dbReference type="Pfam" id="PF05504"/>
    </source>
</evidence>
<comment type="similarity">
    <text evidence="2">Belongs to the GerABKC lipoprotein family.</text>
</comment>
<reference evidence="10" key="3">
    <citation type="submission" date="2017-03" db="EMBL/GenBank/DDBJ databases">
        <authorList>
            <person name="Dastager S.G."/>
            <person name="Neurgaonkar P.S."/>
            <person name="Dharne M.S."/>
        </authorList>
    </citation>
    <scope>NUCLEOTIDE SEQUENCE</scope>
    <source>
        <strain evidence="10">DSM 25145</strain>
    </source>
</reference>
<dbReference type="GO" id="GO:0009847">
    <property type="term" value="P:spore germination"/>
    <property type="evidence" value="ECO:0007669"/>
    <property type="project" value="InterPro"/>
</dbReference>
<evidence type="ECO:0000259" key="9">
    <source>
        <dbReference type="Pfam" id="PF25198"/>
    </source>
</evidence>
<feature type="domain" description="Spore germination GerAC-like C-terminal" evidence="8">
    <location>
        <begin position="227"/>
        <end position="392"/>
    </location>
</feature>
<dbReference type="PANTHER" id="PTHR35789:SF1">
    <property type="entry name" value="SPORE GERMINATION PROTEIN B3"/>
    <property type="match status" value="1"/>
</dbReference>
<keyword evidence="4" id="KW-0732">Signal</keyword>
<proteinExistence type="inferred from homology"/>
<dbReference type="Proteomes" id="UP000215545">
    <property type="component" value="Unassembled WGS sequence"/>
</dbReference>
<evidence type="ECO:0000256" key="7">
    <source>
        <dbReference type="ARBA" id="ARBA00023288"/>
    </source>
</evidence>
<accession>A0A1N6XW10</accession>
<evidence type="ECO:0000313" key="10">
    <source>
        <dbReference type="EMBL" id="OXS77442.1"/>
    </source>
</evidence>
<dbReference type="STRING" id="1017273.SAMN05443094_10572"/>
<dbReference type="Pfam" id="PF25198">
    <property type="entry name" value="Spore_GerAC_N"/>
    <property type="match status" value="1"/>
</dbReference>
<comment type="subcellular location">
    <subcellularLocation>
        <location evidence="1">Membrane</location>
        <topology evidence="1">Lipid-anchor</topology>
    </subcellularLocation>
</comment>
<dbReference type="Proteomes" id="UP000186385">
    <property type="component" value="Unassembled WGS sequence"/>
</dbReference>
<dbReference type="InterPro" id="IPR046953">
    <property type="entry name" value="Spore_GerAC-like_C"/>
</dbReference>
<keyword evidence="5" id="KW-0472">Membrane</keyword>
<dbReference type="InterPro" id="IPR038501">
    <property type="entry name" value="Spore_GerAC_C_sf"/>
</dbReference>
<dbReference type="RefSeq" id="WP_045849227.1">
    <property type="nucleotide sequence ID" value="NZ_FTLX01000005.1"/>
</dbReference>
<dbReference type="Gene3D" id="6.20.190.10">
    <property type="entry name" value="Nutrient germinant receptor protein C, domain 1"/>
    <property type="match status" value="1"/>
</dbReference>
<dbReference type="NCBIfam" id="TIGR02887">
    <property type="entry name" value="spore_ger_x_C"/>
    <property type="match status" value="1"/>
</dbReference>
<evidence type="ECO:0000256" key="3">
    <source>
        <dbReference type="ARBA" id="ARBA00022544"/>
    </source>
</evidence>
<evidence type="ECO:0000256" key="2">
    <source>
        <dbReference type="ARBA" id="ARBA00007886"/>
    </source>
</evidence>
<evidence type="ECO:0000256" key="5">
    <source>
        <dbReference type="ARBA" id="ARBA00023136"/>
    </source>
</evidence>
<dbReference type="EMBL" id="FTLX01000005">
    <property type="protein sequence ID" value="SIR06552.1"/>
    <property type="molecule type" value="Genomic_DNA"/>
</dbReference>
<dbReference type="OrthoDB" id="9816067at2"/>
<organism evidence="11 12">
    <name type="scientific">Domibacillus enclensis</name>
    <dbReference type="NCBI Taxonomy" id="1017273"/>
    <lineage>
        <taxon>Bacteria</taxon>
        <taxon>Bacillati</taxon>
        <taxon>Bacillota</taxon>
        <taxon>Bacilli</taxon>
        <taxon>Bacillales</taxon>
        <taxon>Bacillaceae</taxon>
        <taxon>Domibacillus</taxon>
    </lineage>
</organism>
<dbReference type="PANTHER" id="PTHR35789">
    <property type="entry name" value="SPORE GERMINATION PROTEIN B3"/>
    <property type="match status" value="1"/>
</dbReference>
<evidence type="ECO:0000313" key="11">
    <source>
        <dbReference type="EMBL" id="SIR06552.1"/>
    </source>
</evidence>
<dbReference type="AlphaFoldDB" id="A0A1N6XW10"/>
<evidence type="ECO:0000313" key="12">
    <source>
        <dbReference type="Proteomes" id="UP000186385"/>
    </source>
</evidence>
<keyword evidence="6" id="KW-0564">Palmitate</keyword>
<dbReference type="Gene3D" id="3.30.300.210">
    <property type="entry name" value="Nutrient germinant receptor protein C, domain 3"/>
    <property type="match status" value="1"/>
</dbReference>
<evidence type="ECO:0000313" key="13">
    <source>
        <dbReference type="Proteomes" id="UP000215545"/>
    </source>
</evidence>
<name>A0A1N6XW10_9BACI</name>
<evidence type="ECO:0000256" key="6">
    <source>
        <dbReference type="ARBA" id="ARBA00023139"/>
    </source>
</evidence>
<evidence type="ECO:0000256" key="4">
    <source>
        <dbReference type="ARBA" id="ARBA00022729"/>
    </source>
</evidence>
<feature type="domain" description="Spore germination protein N-terminal" evidence="9">
    <location>
        <begin position="23"/>
        <end position="199"/>
    </location>
</feature>
<dbReference type="InterPro" id="IPR057336">
    <property type="entry name" value="GerAC_N"/>
</dbReference>
<evidence type="ECO:0000256" key="1">
    <source>
        <dbReference type="ARBA" id="ARBA00004635"/>
    </source>
</evidence>